<organism evidence="1 2">
    <name type="scientific">Aspergillus sclerotiicarbonarius (strain CBS 121057 / IBT 28362)</name>
    <dbReference type="NCBI Taxonomy" id="1448318"/>
    <lineage>
        <taxon>Eukaryota</taxon>
        <taxon>Fungi</taxon>
        <taxon>Dikarya</taxon>
        <taxon>Ascomycota</taxon>
        <taxon>Pezizomycotina</taxon>
        <taxon>Eurotiomycetes</taxon>
        <taxon>Eurotiomycetidae</taxon>
        <taxon>Eurotiales</taxon>
        <taxon>Aspergillaceae</taxon>
        <taxon>Aspergillus</taxon>
        <taxon>Aspergillus subgen. Circumdati</taxon>
    </lineage>
</organism>
<evidence type="ECO:0000313" key="1">
    <source>
        <dbReference type="EMBL" id="PYI00598.1"/>
    </source>
</evidence>
<dbReference type="OrthoDB" id="1928087at2759"/>
<dbReference type="AlphaFoldDB" id="A0A319E296"/>
<dbReference type="Proteomes" id="UP000248423">
    <property type="component" value="Unassembled WGS sequence"/>
</dbReference>
<gene>
    <name evidence="1" type="ORF">BO78DRAFT_438269</name>
</gene>
<protein>
    <submittedName>
        <fullName evidence="1">Uncharacterized protein</fullName>
    </submittedName>
</protein>
<proteinExistence type="predicted"/>
<evidence type="ECO:0000313" key="2">
    <source>
        <dbReference type="Proteomes" id="UP000248423"/>
    </source>
</evidence>
<dbReference type="EMBL" id="KZ826444">
    <property type="protein sequence ID" value="PYI00598.1"/>
    <property type="molecule type" value="Genomic_DNA"/>
</dbReference>
<dbReference type="VEuPathDB" id="FungiDB:BO78DRAFT_438269"/>
<accession>A0A319E296</accession>
<reference evidence="1 2" key="1">
    <citation type="submission" date="2018-02" db="EMBL/GenBank/DDBJ databases">
        <title>The genomes of Aspergillus section Nigri reveals drivers in fungal speciation.</title>
        <authorList>
            <consortium name="DOE Joint Genome Institute"/>
            <person name="Vesth T.C."/>
            <person name="Nybo J."/>
            <person name="Theobald S."/>
            <person name="Brandl J."/>
            <person name="Frisvad J.C."/>
            <person name="Nielsen K.F."/>
            <person name="Lyhne E.K."/>
            <person name="Kogle M.E."/>
            <person name="Kuo A."/>
            <person name="Riley R."/>
            <person name="Clum A."/>
            <person name="Nolan M."/>
            <person name="Lipzen A."/>
            <person name="Salamov A."/>
            <person name="Henrissat B."/>
            <person name="Wiebenga A."/>
            <person name="De vries R.P."/>
            <person name="Grigoriev I.V."/>
            <person name="Mortensen U.H."/>
            <person name="Andersen M.R."/>
            <person name="Baker S.E."/>
        </authorList>
    </citation>
    <scope>NUCLEOTIDE SEQUENCE [LARGE SCALE GENOMIC DNA]</scope>
    <source>
        <strain evidence="1 2">CBS 121057</strain>
    </source>
</reference>
<sequence>MVTRGLWNLRVDGKWYRFFHPPRGRITSPDSPATLERIRKVLSETDQADWERVPFPSPLHIDLDYVYNIDKDLGILTVDQWTGDDVLSRMLRRATLTKLEDPTLITIEAALDVVGDVLDQQNADDPNGVISEGLRINIQEPTPLNELQLLFLTDFIYLWRFYFDDMLSWKSTSLLFRTLAIGILRIAAWDFEVRIDTDTTEIPLQFSSVPGWQAPSGDVFWFHGFLITLHGAADTVGEAVVKAQTFLRESPCRRQVTHVIFMSLRHIRLVEISPGSVQCTSSIPLIVNTSAMHPSPGCRVLASILSSYSWKPFCPRGELWSVNLPTEILDKMLNAMMPRDIVSFAQASLEVEKWYYSSIPQLDGLRVRDFDLSIPCCGKRHRPNTEGIYCSTCYTWYNVICMGLSSISSSDTCTCHDCQQHITCNIMETGGIHQTLQLRTSKPARRRPELWLYGRASVPAGEIKYSVFFGGAFTGLAYGFEGE</sequence>
<keyword evidence="2" id="KW-1185">Reference proteome</keyword>
<name>A0A319E296_ASPSB</name>